<accession>A0AB39C9R8</accession>
<name>A0AB39C9R8_9VIRU</name>
<protein>
    <submittedName>
        <fullName evidence="1">Uncharacterized protein</fullName>
    </submittedName>
</protein>
<dbReference type="EMBL" id="PP986400">
    <property type="protein sequence ID" value="XDJ03441.1"/>
    <property type="molecule type" value="Genomic_DNA"/>
</dbReference>
<reference evidence="1" key="2">
    <citation type="submission" date="2024-07" db="EMBL/GenBank/DDBJ databases">
        <authorList>
            <person name="Foxall R."/>
        </authorList>
    </citation>
    <scope>NUCLEOTIDE SEQUENCE</scope>
</reference>
<organism evidence="1">
    <name type="scientific">Aliivibrio phage vB_Alvi_H905</name>
    <dbReference type="NCBI Taxonomy" id="3234039"/>
    <lineage>
        <taxon>Viruses</taxon>
    </lineage>
</organism>
<sequence length="73" mass="8577">MEKTKQPNGQIVMEQYGCANRFNGGYLCEYTAKQRQATERHKRSDITKFTQIISFIKQTPLTITRIKEEAFFL</sequence>
<reference evidence="1" key="1">
    <citation type="journal article" date="2024" name="Genome Announc.">
        <title>Genome sequence of H905.</title>
        <authorList>
            <person name="Whistler C."/>
            <person name="Calawa J."/>
        </authorList>
    </citation>
    <scope>NUCLEOTIDE SEQUENCE</scope>
</reference>
<evidence type="ECO:0000313" key="1">
    <source>
        <dbReference type="EMBL" id="XDJ03441.1"/>
    </source>
</evidence>
<proteinExistence type="predicted"/>
<gene>
    <name evidence="1" type="ORF">H905_00023</name>
</gene>